<dbReference type="PANTHER" id="PTHR14911">
    <property type="entry name" value="THUMP DOMAIN-CONTAINING"/>
    <property type="match status" value="1"/>
</dbReference>
<feature type="domain" description="Ribosomal RNA large subunit methyltransferase K/L-like methyltransferase" evidence="1">
    <location>
        <begin position="183"/>
        <end position="285"/>
    </location>
</feature>
<dbReference type="EMBL" id="PFAN01000024">
    <property type="protein sequence ID" value="PIR95125.1"/>
    <property type="molecule type" value="Genomic_DNA"/>
</dbReference>
<dbReference type="Pfam" id="PF01170">
    <property type="entry name" value="UPF0020"/>
    <property type="match status" value="1"/>
</dbReference>
<feature type="non-terminal residue" evidence="2">
    <location>
        <position position="292"/>
    </location>
</feature>
<evidence type="ECO:0000313" key="3">
    <source>
        <dbReference type="Proteomes" id="UP000228614"/>
    </source>
</evidence>
<protein>
    <recommendedName>
        <fullName evidence="1">Ribosomal RNA large subunit methyltransferase K/L-like methyltransferase domain-containing protein</fullName>
    </recommendedName>
</protein>
<dbReference type="InterPro" id="IPR029063">
    <property type="entry name" value="SAM-dependent_MTases_sf"/>
</dbReference>
<dbReference type="InterPro" id="IPR000241">
    <property type="entry name" value="RlmKL-like_Mtase"/>
</dbReference>
<sequence length="292" mass="32546">MKYFFILGNNPTLSLAEIASVLNLKPNQVLFLSEDSLVVDVADSFDAEKLINKLGGTIKIADCKSQIADLTAAKIIELFELNNGHQKINFGFSYYGAGKFDEKSLAMELKKKLKEDGVNSRWVTSKEKQLSSVVVELNKLTSDKGVEIIIIKNRDNYYIGKTLAVQPFKELSKRDYGRPSRDDYSGMLPPKLAKIMINLASDNVKHKLLDPFCGSGTVLTESLLMGYKNITGADKSAKAVDDTKKNVSWLRENYQLPNANVNIMQWDVRNLSQKIKQNAIDVIVAEAYLGPS</sequence>
<dbReference type="GO" id="GO:0016423">
    <property type="term" value="F:tRNA (guanine) methyltransferase activity"/>
    <property type="evidence" value="ECO:0007669"/>
    <property type="project" value="TreeGrafter"/>
</dbReference>
<name>A0A2H0V7P9_9BACT</name>
<accession>A0A2H0V7P9</accession>
<dbReference type="Proteomes" id="UP000228614">
    <property type="component" value="Unassembled WGS sequence"/>
</dbReference>
<evidence type="ECO:0000313" key="2">
    <source>
        <dbReference type="EMBL" id="PIR95125.1"/>
    </source>
</evidence>
<comment type="caution">
    <text evidence="2">The sequence shown here is derived from an EMBL/GenBank/DDBJ whole genome shotgun (WGS) entry which is preliminary data.</text>
</comment>
<organism evidence="2 3">
    <name type="scientific">Candidatus Falkowbacteria bacterium CG10_big_fil_rev_8_21_14_0_10_37_6</name>
    <dbReference type="NCBI Taxonomy" id="1974563"/>
    <lineage>
        <taxon>Bacteria</taxon>
        <taxon>Candidatus Falkowiibacteriota</taxon>
    </lineage>
</organism>
<proteinExistence type="predicted"/>
<evidence type="ECO:0000259" key="1">
    <source>
        <dbReference type="Pfam" id="PF01170"/>
    </source>
</evidence>
<dbReference type="PANTHER" id="PTHR14911:SF13">
    <property type="entry name" value="TRNA (GUANINE(6)-N2)-METHYLTRANSFERASE THUMP3"/>
    <property type="match status" value="1"/>
</dbReference>
<dbReference type="GO" id="GO:0030488">
    <property type="term" value="P:tRNA methylation"/>
    <property type="evidence" value="ECO:0007669"/>
    <property type="project" value="TreeGrafter"/>
</dbReference>
<gene>
    <name evidence="2" type="ORF">COT95_00410</name>
</gene>
<reference evidence="3" key="1">
    <citation type="submission" date="2017-09" db="EMBL/GenBank/DDBJ databases">
        <title>Depth-based differentiation of microbial function through sediment-hosted aquifers and enrichment of novel symbionts in the deep terrestrial subsurface.</title>
        <authorList>
            <person name="Probst A.J."/>
            <person name="Ladd B."/>
            <person name="Jarett J.K."/>
            <person name="Geller-Mcgrath D.E."/>
            <person name="Sieber C.M.K."/>
            <person name="Emerson J.B."/>
            <person name="Anantharaman K."/>
            <person name="Thomas B.C."/>
            <person name="Malmstrom R."/>
            <person name="Stieglmeier M."/>
            <person name="Klingl A."/>
            <person name="Woyke T."/>
            <person name="Ryan C.M."/>
            <person name="Banfield J.F."/>
        </authorList>
    </citation>
    <scope>NUCLEOTIDE SEQUENCE [LARGE SCALE GENOMIC DNA]</scope>
</reference>
<dbReference type="SUPFAM" id="SSF53335">
    <property type="entry name" value="S-adenosyl-L-methionine-dependent methyltransferases"/>
    <property type="match status" value="1"/>
</dbReference>
<dbReference type="Gene3D" id="3.40.50.150">
    <property type="entry name" value="Vaccinia Virus protein VP39"/>
    <property type="match status" value="1"/>
</dbReference>
<dbReference type="AlphaFoldDB" id="A0A2H0V7P9"/>